<dbReference type="HOGENOM" id="CLU_2905822_0_0_1"/>
<protein>
    <submittedName>
        <fullName evidence="1">Uncharacterized protein</fullName>
    </submittedName>
</protein>
<gene>
    <name evidence="1" type="ORF">M407DRAFT_245626</name>
</gene>
<reference evidence="1 2" key="1">
    <citation type="submission" date="2014-04" db="EMBL/GenBank/DDBJ databases">
        <authorList>
            <consortium name="DOE Joint Genome Institute"/>
            <person name="Kuo A."/>
            <person name="Girlanda M."/>
            <person name="Perotto S."/>
            <person name="Kohler A."/>
            <person name="Nagy L.G."/>
            <person name="Floudas D."/>
            <person name="Copeland A."/>
            <person name="Barry K.W."/>
            <person name="Cichocki N."/>
            <person name="Veneault-Fourrey C."/>
            <person name="LaButti K."/>
            <person name="Lindquist E.A."/>
            <person name="Lipzen A."/>
            <person name="Lundell T."/>
            <person name="Morin E."/>
            <person name="Murat C."/>
            <person name="Sun H."/>
            <person name="Tunlid A."/>
            <person name="Henrissat B."/>
            <person name="Grigoriev I.V."/>
            <person name="Hibbett D.S."/>
            <person name="Martin F."/>
            <person name="Nordberg H.P."/>
            <person name="Cantor M.N."/>
            <person name="Hua S.X."/>
        </authorList>
    </citation>
    <scope>NUCLEOTIDE SEQUENCE [LARGE SCALE GENOMIC DNA]</scope>
    <source>
        <strain evidence="1 2">MUT 4182</strain>
    </source>
</reference>
<proteinExistence type="predicted"/>
<organism evidence="1 2">
    <name type="scientific">Tulasnella calospora MUT 4182</name>
    <dbReference type="NCBI Taxonomy" id="1051891"/>
    <lineage>
        <taxon>Eukaryota</taxon>
        <taxon>Fungi</taxon>
        <taxon>Dikarya</taxon>
        <taxon>Basidiomycota</taxon>
        <taxon>Agaricomycotina</taxon>
        <taxon>Agaricomycetes</taxon>
        <taxon>Cantharellales</taxon>
        <taxon>Tulasnellaceae</taxon>
        <taxon>Tulasnella</taxon>
    </lineage>
</organism>
<reference evidence="2" key="2">
    <citation type="submission" date="2015-01" db="EMBL/GenBank/DDBJ databases">
        <title>Evolutionary Origins and Diversification of the Mycorrhizal Mutualists.</title>
        <authorList>
            <consortium name="DOE Joint Genome Institute"/>
            <consortium name="Mycorrhizal Genomics Consortium"/>
            <person name="Kohler A."/>
            <person name="Kuo A."/>
            <person name="Nagy L.G."/>
            <person name="Floudas D."/>
            <person name="Copeland A."/>
            <person name="Barry K.W."/>
            <person name="Cichocki N."/>
            <person name="Veneault-Fourrey C."/>
            <person name="LaButti K."/>
            <person name="Lindquist E.A."/>
            <person name="Lipzen A."/>
            <person name="Lundell T."/>
            <person name="Morin E."/>
            <person name="Murat C."/>
            <person name="Riley R."/>
            <person name="Ohm R."/>
            <person name="Sun H."/>
            <person name="Tunlid A."/>
            <person name="Henrissat B."/>
            <person name="Grigoriev I.V."/>
            <person name="Hibbett D.S."/>
            <person name="Martin F."/>
        </authorList>
    </citation>
    <scope>NUCLEOTIDE SEQUENCE [LARGE SCALE GENOMIC DNA]</scope>
    <source>
        <strain evidence="2">MUT 4182</strain>
    </source>
</reference>
<dbReference type="AlphaFoldDB" id="A0A0C3QA85"/>
<dbReference type="EMBL" id="KN823153">
    <property type="protein sequence ID" value="KIO20994.1"/>
    <property type="molecule type" value="Genomic_DNA"/>
</dbReference>
<dbReference type="Proteomes" id="UP000054248">
    <property type="component" value="Unassembled WGS sequence"/>
</dbReference>
<accession>A0A0C3QA85</accession>
<name>A0A0C3QA85_9AGAM</name>
<sequence length="62" mass="6896">MDRLITAVPSIQRLRILRDPESGDDDEEGTGANMLAELRKKVDWEVGRGPWRGTEGVAVNMS</sequence>
<evidence type="ECO:0000313" key="2">
    <source>
        <dbReference type="Proteomes" id="UP000054248"/>
    </source>
</evidence>
<keyword evidence="2" id="KW-1185">Reference proteome</keyword>
<evidence type="ECO:0000313" key="1">
    <source>
        <dbReference type="EMBL" id="KIO20994.1"/>
    </source>
</evidence>